<accession>A0ABT4H252</accession>
<name>A0ABT4H252_PAEAL</name>
<dbReference type="Proteomes" id="UP001527181">
    <property type="component" value="Unassembled WGS sequence"/>
</dbReference>
<dbReference type="EMBL" id="JAMDNP010000048">
    <property type="protein sequence ID" value="MCY9763052.1"/>
    <property type="molecule type" value="Genomic_DNA"/>
</dbReference>
<proteinExistence type="predicted"/>
<protein>
    <submittedName>
        <fullName evidence="1">Uncharacterized protein</fullName>
    </submittedName>
</protein>
<sequence length="55" mass="5961">MIKLKTINLDGQSNGMDSGLGRNRYLGHGGIMIYLSLGIEAKGVIHTNGSTIEWE</sequence>
<evidence type="ECO:0000313" key="1">
    <source>
        <dbReference type="EMBL" id="MCY9763052.1"/>
    </source>
</evidence>
<comment type="caution">
    <text evidence="1">The sequence shown here is derived from an EMBL/GenBank/DDBJ whole genome shotgun (WGS) entry which is preliminary data.</text>
</comment>
<keyword evidence="2" id="KW-1185">Reference proteome</keyword>
<evidence type="ECO:0000313" key="2">
    <source>
        <dbReference type="Proteomes" id="UP001527181"/>
    </source>
</evidence>
<gene>
    <name evidence="1" type="ORF">M5X12_21185</name>
</gene>
<organism evidence="1 2">
    <name type="scientific">Paenibacillus alvei</name>
    <name type="common">Bacillus alvei</name>
    <dbReference type="NCBI Taxonomy" id="44250"/>
    <lineage>
        <taxon>Bacteria</taxon>
        <taxon>Bacillati</taxon>
        <taxon>Bacillota</taxon>
        <taxon>Bacilli</taxon>
        <taxon>Bacillales</taxon>
        <taxon>Paenibacillaceae</taxon>
        <taxon>Paenibacillus</taxon>
    </lineage>
</organism>
<dbReference type="RefSeq" id="WP_268599003.1">
    <property type="nucleotide sequence ID" value="NZ_JAMDNP010000048.1"/>
</dbReference>
<reference evidence="1 2" key="1">
    <citation type="submission" date="2022-05" db="EMBL/GenBank/DDBJ databases">
        <title>Genome Sequencing of Bee-Associated Microbes.</title>
        <authorList>
            <person name="Dunlap C."/>
        </authorList>
    </citation>
    <scope>NUCLEOTIDE SEQUENCE [LARGE SCALE GENOMIC DNA]</scope>
    <source>
        <strain evidence="1 2">NRRL B-04010</strain>
    </source>
</reference>